<name>A0A5C5WBZ7_9BACT</name>
<gene>
    <name evidence="3" type="ORF">Pla111_12140</name>
</gene>
<dbReference type="OrthoDB" id="371140at2"/>
<proteinExistence type="predicted"/>
<comment type="caution">
    <text evidence="3">The sequence shown here is derived from an EMBL/GenBank/DDBJ whole genome shotgun (WGS) entry which is preliminary data.</text>
</comment>
<protein>
    <submittedName>
        <fullName evidence="3">MarR family protein</fullName>
    </submittedName>
</protein>
<dbReference type="SUPFAM" id="SSF46785">
    <property type="entry name" value="Winged helix' DNA-binding domain"/>
    <property type="match status" value="1"/>
</dbReference>
<sequence>MTSPELSRTAALAASQPAATGGGLPERTAVQPAARSPRGIQATATGSSVDAPCSPSDSGKPTTAEGATVWTFLSNHAHVLMVLAADPELRLRDIAERVRITERAVQKIVSELEAAGVLSRERDGRRNRYEVHHNRPLRHPVESHRTVADLIRMVHGE</sequence>
<dbReference type="CDD" id="cd00090">
    <property type="entry name" value="HTH_ARSR"/>
    <property type="match status" value="1"/>
</dbReference>
<dbReference type="EMBL" id="SJPH01000002">
    <property type="protein sequence ID" value="TWT47599.1"/>
    <property type="molecule type" value="Genomic_DNA"/>
</dbReference>
<dbReference type="Proteomes" id="UP000318995">
    <property type="component" value="Unassembled WGS sequence"/>
</dbReference>
<evidence type="ECO:0000256" key="1">
    <source>
        <dbReference type="SAM" id="MobiDB-lite"/>
    </source>
</evidence>
<keyword evidence="4" id="KW-1185">Reference proteome</keyword>
<reference evidence="3 4" key="1">
    <citation type="submission" date="2019-02" db="EMBL/GenBank/DDBJ databases">
        <title>Deep-cultivation of Planctomycetes and their phenomic and genomic characterization uncovers novel biology.</title>
        <authorList>
            <person name="Wiegand S."/>
            <person name="Jogler M."/>
            <person name="Boedeker C."/>
            <person name="Pinto D."/>
            <person name="Vollmers J."/>
            <person name="Rivas-Marin E."/>
            <person name="Kohn T."/>
            <person name="Peeters S.H."/>
            <person name="Heuer A."/>
            <person name="Rast P."/>
            <person name="Oberbeckmann S."/>
            <person name="Bunk B."/>
            <person name="Jeske O."/>
            <person name="Meyerdierks A."/>
            <person name="Storesund J.E."/>
            <person name="Kallscheuer N."/>
            <person name="Luecker S."/>
            <person name="Lage O.M."/>
            <person name="Pohl T."/>
            <person name="Merkel B.J."/>
            <person name="Hornburger P."/>
            <person name="Mueller R.-W."/>
            <person name="Bruemmer F."/>
            <person name="Labrenz M."/>
            <person name="Spormann A.M."/>
            <person name="Op Den Camp H."/>
            <person name="Overmann J."/>
            <person name="Amann R."/>
            <person name="Jetten M.S.M."/>
            <person name="Mascher T."/>
            <person name="Medema M.H."/>
            <person name="Devos D.P."/>
            <person name="Kaster A.-K."/>
            <person name="Ovreas L."/>
            <person name="Rohde M."/>
            <person name="Galperin M.Y."/>
            <person name="Jogler C."/>
        </authorList>
    </citation>
    <scope>NUCLEOTIDE SEQUENCE [LARGE SCALE GENOMIC DNA]</scope>
    <source>
        <strain evidence="3 4">Pla111</strain>
    </source>
</reference>
<accession>A0A5C5WBZ7</accession>
<dbReference type="InterPro" id="IPR011991">
    <property type="entry name" value="ArsR-like_HTH"/>
</dbReference>
<dbReference type="InterPro" id="IPR000835">
    <property type="entry name" value="HTH_MarR-typ"/>
</dbReference>
<evidence type="ECO:0000313" key="3">
    <source>
        <dbReference type="EMBL" id="TWT47599.1"/>
    </source>
</evidence>
<dbReference type="GO" id="GO:0003700">
    <property type="term" value="F:DNA-binding transcription factor activity"/>
    <property type="evidence" value="ECO:0007669"/>
    <property type="project" value="InterPro"/>
</dbReference>
<dbReference type="Pfam" id="PF12802">
    <property type="entry name" value="MarR_2"/>
    <property type="match status" value="1"/>
</dbReference>
<dbReference type="Gene3D" id="1.10.10.10">
    <property type="entry name" value="Winged helix-like DNA-binding domain superfamily/Winged helix DNA-binding domain"/>
    <property type="match status" value="1"/>
</dbReference>
<dbReference type="AlphaFoldDB" id="A0A5C5WBZ7"/>
<evidence type="ECO:0000259" key="2">
    <source>
        <dbReference type="Pfam" id="PF12802"/>
    </source>
</evidence>
<organism evidence="3 4">
    <name type="scientific">Botrimarina hoheduenensis</name>
    <dbReference type="NCBI Taxonomy" id="2528000"/>
    <lineage>
        <taxon>Bacteria</taxon>
        <taxon>Pseudomonadati</taxon>
        <taxon>Planctomycetota</taxon>
        <taxon>Planctomycetia</taxon>
        <taxon>Pirellulales</taxon>
        <taxon>Lacipirellulaceae</taxon>
        <taxon>Botrimarina</taxon>
    </lineage>
</organism>
<dbReference type="InterPro" id="IPR036390">
    <property type="entry name" value="WH_DNA-bd_sf"/>
</dbReference>
<feature type="region of interest" description="Disordered" evidence="1">
    <location>
        <begin position="1"/>
        <end position="64"/>
    </location>
</feature>
<dbReference type="InterPro" id="IPR036388">
    <property type="entry name" value="WH-like_DNA-bd_sf"/>
</dbReference>
<feature type="compositionally biased region" description="Low complexity" evidence="1">
    <location>
        <begin position="10"/>
        <end position="19"/>
    </location>
</feature>
<evidence type="ECO:0000313" key="4">
    <source>
        <dbReference type="Proteomes" id="UP000318995"/>
    </source>
</evidence>
<feature type="domain" description="HTH marR-type" evidence="2">
    <location>
        <begin position="75"/>
        <end position="125"/>
    </location>
</feature>